<gene>
    <name evidence="1" type="ORF">COU35_04970</name>
</gene>
<dbReference type="InterPro" id="IPR036081">
    <property type="entry name" value="Translin_sf"/>
</dbReference>
<dbReference type="AlphaFoldDB" id="A0A2H0TR22"/>
<accession>A0A2H0TR22</accession>
<protein>
    <recommendedName>
        <fullName evidence="3">Haloacid dehalogenase</fullName>
    </recommendedName>
</protein>
<dbReference type="PANTHER" id="PTHR10741">
    <property type="entry name" value="TRANSLIN AND TRANSLIN ASSOCIATED PROTEIN X"/>
    <property type="match status" value="1"/>
</dbReference>
<dbReference type="Gene3D" id="1.20.58.2140">
    <property type="match status" value="1"/>
</dbReference>
<reference evidence="2" key="1">
    <citation type="submission" date="2017-09" db="EMBL/GenBank/DDBJ databases">
        <title>Depth-based differentiation of microbial function through sediment-hosted aquifers and enrichment of novel symbionts in the deep terrestrial subsurface.</title>
        <authorList>
            <person name="Probst A.J."/>
            <person name="Ladd B."/>
            <person name="Jarett J.K."/>
            <person name="Geller-Mcgrath D.E."/>
            <person name="Sieber C.M.K."/>
            <person name="Emerson J.B."/>
            <person name="Anantharaman K."/>
            <person name="Thomas B.C."/>
            <person name="Malmstrom R."/>
            <person name="Stieglmeier M."/>
            <person name="Klingl A."/>
            <person name="Woyke T."/>
            <person name="Ryan C.M."/>
            <person name="Banfield J.F."/>
        </authorList>
    </citation>
    <scope>NUCLEOTIDE SEQUENCE [LARGE SCALE GENOMIC DNA]</scope>
</reference>
<evidence type="ECO:0000313" key="2">
    <source>
        <dbReference type="Proteomes" id="UP000230154"/>
    </source>
</evidence>
<sequence>MSVLLKLLNGYLLQNIKQPMLDKQYMKKLHTSFHAYASVRRDVIKVAGDALHHAKRAIFDMHRDDMKAAAAKLKQSEGLLKALQKKHKNHPAMKSEGAYRAAVEEYVEASLFHQFVTRGSIGKVAAFSVEEEVFLAGMCDVPGELYRYAIRAASRGNKKTVEDCEKMSSEIIGSLIEFDLTKYLRTKFDQAKQAHQKLEIVIYELSMRA</sequence>
<dbReference type="GO" id="GO:0043565">
    <property type="term" value="F:sequence-specific DNA binding"/>
    <property type="evidence" value="ECO:0007669"/>
    <property type="project" value="InterPro"/>
</dbReference>
<organism evidence="1 2">
    <name type="scientific">Candidatus Magasanikbacteria bacterium CG10_big_fil_rev_8_21_14_0_10_47_10</name>
    <dbReference type="NCBI Taxonomy" id="1974652"/>
    <lineage>
        <taxon>Bacteria</taxon>
        <taxon>Candidatus Magasanikiibacteriota</taxon>
    </lineage>
</organism>
<dbReference type="SUPFAM" id="SSF74784">
    <property type="entry name" value="Translin"/>
    <property type="match status" value="1"/>
</dbReference>
<evidence type="ECO:0008006" key="3">
    <source>
        <dbReference type="Google" id="ProtNLM"/>
    </source>
</evidence>
<proteinExistence type="predicted"/>
<name>A0A2H0TR22_9BACT</name>
<comment type="caution">
    <text evidence="1">The sequence shown here is derived from an EMBL/GenBank/DDBJ whole genome shotgun (WGS) entry which is preliminary data.</text>
</comment>
<dbReference type="InterPro" id="IPR002848">
    <property type="entry name" value="Translin_fam"/>
</dbReference>
<dbReference type="Pfam" id="PF01997">
    <property type="entry name" value="Translin"/>
    <property type="match status" value="1"/>
</dbReference>
<dbReference type="EMBL" id="PFCB01000033">
    <property type="protein sequence ID" value="PIR73986.1"/>
    <property type="molecule type" value="Genomic_DNA"/>
</dbReference>
<dbReference type="Proteomes" id="UP000230154">
    <property type="component" value="Unassembled WGS sequence"/>
</dbReference>
<dbReference type="CDD" id="cd14820">
    <property type="entry name" value="TRAX"/>
    <property type="match status" value="1"/>
</dbReference>
<evidence type="ECO:0000313" key="1">
    <source>
        <dbReference type="EMBL" id="PIR73986.1"/>
    </source>
</evidence>